<dbReference type="GO" id="GO:0005666">
    <property type="term" value="C:RNA polymerase III complex"/>
    <property type="evidence" value="ECO:0007669"/>
    <property type="project" value="TreeGrafter"/>
</dbReference>
<dbReference type="STRING" id="151549.A0A4C1U0W0"/>
<keyword evidence="2" id="KW-0804">Transcription</keyword>
<dbReference type="AlphaFoldDB" id="A0A4C1U0W0"/>
<dbReference type="EMBL" id="BGZK01000113">
    <property type="protein sequence ID" value="GBP19972.1"/>
    <property type="molecule type" value="Genomic_DNA"/>
</dbReference>
<organism evidence="2 3">
    <name type="scientific">Eumeta variegata</name>
    <name type="common">Bagworm moth</name>
    <name type="synonym">Eumeta japonica</name>
    <dbReference type="NCBI Taxonomy" id="151549"/>
    <lineage>
        <taxon>Eukaryota</taxon>
        <taxon>Metazoa</taxon>
        <taxon>Ecdysozoa</taxon>
        <taxon>Arthropoda</taxon>
        <taxon>Hexapoda</taxon>
        <taxon>Insecta</taxon>
        <taxon>Pterygota</taxon>
        <taxon>Neoptera</taxon>
        <taxon>Endopterygota</taxon>
        <taxon>Lepidoptera</taxon>
        <taxon>Glossata</taxon>
        <taxon>Ditrysia</taxon>
        <taxon>Tineoidea</taxon>
        <taxon>Psychidae</taxon>
        <taxon>Oiketicinae</taxon>
        <taxon>Eumeta</taxon>
    </lineage>
</organism>
<dbReference type="GO" id="GO:0042797">
    <property type="term" value="P:tRNA transcription by RNA polymerase III"/>
    <property type="evidence" value="ECO:0007669"/>
    <property type="project" value="TreeGrafter"/>
</dbReference>
<dbReference type="Proteomes" id="UP000299102">
    <property type="component" value="Unassembled WGS sequence"/>
</dbReference>
<feature type="region of interest" description="Disordered" evidence="1">
    <location>
        <begin position="251"/>
        <end position="345"/>
    </location>
</feature>
<evidence type="ECO:0000256" key="1">
    <source>
        <dbReference type="SAM" id="MobiDB-lite"/>
    </source>
</evidence>
<dbReference type="PANTHER" id="PTHR12069">
    <property type="entry name" value="DNA-DIRECTED RNA POLYMERASES III 80 KDA POLYPEPTIDE RNA POLYMERASE III SUBUNIT 5"/>
    <property type="match status" value="1"/>
</dbReference>
<feature type="compositionally biased region" description="Basic and acidic residues" evidence="1">
    <location>
        <begin position="277"/>
        <end position="286"/>
    </location>
</feature>
<protein>
    <submittedName>
        <fullName evidence="2">DNA-directed RNA polymerase III subunit RPC5</fullName>
    </submittedName>
</protein>
<proteinExistence type="predicted"/>
<dbReference type="Pfam" id="PF04801">
    <property type="entry name" value="RPC5"/>
    <property type="match status" value="1"/>
</dbReference>
<evidence type="ECO:0000313" key="3">
    <source>
        <dbReference type="Proteomes" id="UP000299102"/>
    </source>
</evidence>
<dbReference type="InterPro" id="IPR006886">
    <property type="entry name" value="RNA_pol_III_Rpc5"/>
</dbReference>
<keyword evidence="2" id="KW-0240">DNA-directed RNA polymerase</keyword>
<comment type="caution">
    <text evidence="2">The sequence shown here is derived from an EMBL/GenBank/DDBJ whole genome shotgun (WGS) entry which is preliminary data.</text>
</comment>
<accession>A0A4C1U0W0</accession>
<dbReference type="PANTHER" id="PTHR12069:SF0">
    <property type="entry name" value="DNA-DIRECTED RNA POLYMERASE III SUBUNIT RPC5"/>
    <property type="match status" value="1"/>
</dbReference>
<keyword evidence="3" id="KW-1185">Reference proteome</keyword>
<name>A0A4C1U0W0_EUMVA</name>
<dbReference type="OrthoDB" id="340681at2759"/>
<reference evidence="2 3" key="1">
    <citation type="journal article" date="2019" name="Commun. Biol.">
        <title>The bagworm genome reveals a unique fibroin gene that provides high tensile strength.</title>
        <authorList>
            <person name="Kono N."/>
            <person name="Nakamura H."/>
            <person name="Ohtoshi R."/>
            <person name="Tomita M."/>
            <person name="Numata K."/>
            <person name="Arakawa K."/>
        </authorList>
    </citation>
    <scope>NUCLEOTIDE SEQUENCE [LARGE SCALE GENOMIC DNA]</scope>
</reference>
<feature type="compositionally biased region" description="Polar residues" evidence="1">
    <location>
        <begin position="336"/>
        <end position="345"/>
    </location>
</feature>
<evidence type="ECO:0000313" key="2">
    <source>
        <dbReference type="EMBL" id="GBP19972.1"/>
    </source>
</evidence>
<gene>
    <name evidence="2" type="primary">Polr3e</name>
    <name evidence="2" type="ORF">EVAR_11362_1</name>
</gene>
<sequence>MDEDDPVVQEIPVFFSQTLADNLYVFQYPVKPADRNWNEAKVVNAAIKPENQFVKLEVALDTYSDKYSSSKGEQIALNTDGQQEFSKYAKEKDREKHPYFKDGIMNKIVYEGRSPSIDTSNYIVAILQDKELHCTPVKGIVQLRPSYSYFDQQDKRKKELDRMENSDDEEEVEAQQVTVKFARKETDVAKKARENSFEFISKKTAEEPWCEATWRHADTDYADLERLKLFCSETEDRSSIFSMPASEYVRVLVPPPPDDEAEPPPILHTQPVTNEQISHHEDEIVPKQRKKSHRDSFSDNTSSPKMRGNSISEDDTDSRKRPKNKSATGVGKRTRNVSSSSAHES</sequence>